<evidence type="ECO:0000313" key="3">
    <source>
        <dbReference type="Proteomes" id="UP000593758"/>
    </source>
</evidence>
<accession>A0A7M1SW98</accession>
<keyword evidence="3" id="KW-1185">Reference proteome</keyword>
<reference evidence="2 3" key="1">
    <citation type="submission" date="2020-10" db="EMBL/GenBank/DDBJ databases">
        <title>Haloactinobacterium sp. RN3S43, a bacterium isolated from saline soil.</title>
        <authorList>
            <person name="Sun J.-Q."/>
        </authorList>
    </citation>
    <scope>NUCLEOTIDE SEQUENCE [LARGE SCALE GENOMIC DNA]</scope>
    <source>
        <strain evidence="2 3">RN3S43</strain>
    </source>
</reference>
<evidence type="ECO:0000256" key="1">
    <source>
        <dbReference type="SAM" id="MobiDB-lite"/>
    </source>
</evidence>
<dbReference type="EMBL" id="CP063169">
    <property type="protein sequence ID" value="QOR71751.1"/>
    <property type="molecule type" value="Genomic_DNA"/>
</dbReference>
<name>A0A7M1SW98_9MICO</name>
<feature type="region of interest" description="Disordered" evidence="1">
    <location>
        <begin position="1"/>
        <end position="22"/>
    </location>
</feature>
<dbReference type="Proteomes" id="UP000593758">
    <property type="component" value="Chromosome"/>
</dbReference>
<organism evidence="2 3">
    <name type="scientific">Ruania alkalisoli</name>
    <dbReference type="NCBI Taxonomy" id="2779775"/>
    <lineage>
        <taxon>Bacteria</taxon>
        <taxon>Bacillati</taxon>
        <taxon>Actinomycetota</taxon>
        <taxon>Actinomycetes</taxon>
        <taxon>Micrococcales</taxon>
        <taxon>Ruaniaceae</taxon>
        <taxon>Ruania</taxon>
    </lineage>
</organism>
<dbReference type="AlphaFoldDB" id="A0A7M1SW98"/>
<dbReference type="RefSeq" id="WP_193498405.1">
    <property type="nucleotide sequence ID" value="NZ_CP063169.1"/>
</dbReference>
<gene>
    <name evidence="2" type="ORF">IM660_05610</name>
</gene>
<protein>
    <submittedName>
        <fullName evidence="2">Uncharacterized protein</fullName>
    </submittedName>
</protein>
<sequence length="49" mass="5452">MRTKVTNAGEGETRTDVALPDFPYEGGLQPHVDLYDKDLMADLESWPTA</sequence>
<proteinExistence type="predicted"/>
<dbReference type="KEGG" id="halt:IM660_05610"/>
<evidence type="ECO:0000313" key="2">
    <source>
        <dbReference type="EMBL" id="QOR71751.1"/>
    </source>
</evidence>